<keyword evidence="6" id="KW-0131">Cell cycle</keyword>
<feature type="compositionally biased region" description="Basic and acidic residues" evidence="9">
    <location>
        <begin position="104"/>
        <end position="115"/>
    </location>
</feature>
<feature type="domain" description="Anaphase-promoting complex subunit 5" evidence="10">
    <location>
        <begin position="512"/>
        <end position="565"/>
    </location>
</feature>
<dbReference type="Gene3D" id="1.25.40.10">
    <property type="entry name" value="Tetratricopeptide repeat domain"/>
    <property type="match status" value="1"/>
</dbReference>
<dbReference type="GO" id="GO:0070979">
    <property type="term" value="P:protein K11-linked ubiquitination"/>
    <property type="evidence" value="ECO:0007669"/>
    <property type="project" value="TreeGrafter"/>
</dbReference>
<keyword evidence="4" id="KW-0498">Mitosis</keyword>
<dbReference type="GO" id="GO:0045842">
    <property type="term" value="P:positive regulation of mitotic metaphase/anaphase transition"/>
    <property type="evidence" value="ECO:0007669"/>
    <property type="project" value="TreeGrafter"/>
</dbReference>
<dbReference type="InterPro" id="IPR026000">
    <property type="entry name" value="Apc5_dom"/>
</dbReference>
<dbReference type="PANTHER" id="PTHR12830">
    <property type="entry name" value="ANAPHASE-PROMOTING COMPLEX SUBUNIT 5"/>
    <property type="match status" value="1"/>
</dbReference>
<dbReference type="UniPathway" id="UPA00143"/>
<dbReference type="AlphaFoldDB" id="A0A8H7BWF9"/>
<evidence type="ECO:0000256" key="9">
    <source>
        <dbReference type="SAM" id="MobiDB-lite"/>
    </source>
</evidence>
<evidence type="ECO:0000256" key="5">
    <source>
        <dbReference type="ARBA" id="ARBA00022786"/>
    </source>
</evidence>
<evidence type="ECO:0000256" key="8">
    <source>
        <dbReference type="ARBA" id="ARBA00045696"/>
    </source>
</evidence>
<dbReference type="InterPro" id="IPR037679">
    <property type="entry name" value="Apc5"/>
</dbReference>
<protein>
    <recommendedName>
        <fullName evidence="2">Anaphase-promoting complex subunit 5</fullName>
    </recommendedName>
    <alternativeName>
        <fullName evidence="7">Cyclosome subunit 5</fullName>
    </alternativeName>
</protein>
<comment type="function">
    <text evidence="8">Component of the anaphase promoting complex/cyclosome (APC/C), a cell cycle-regulated E3 ubiquitin ligase that controls progression through mitosis and the G1 phase of the cell cycle. The APC/C complex acts by mediating ubiquitination and subsequent degradation of target proteins: it mainly mediates the formation of 'Lys-11'-linked polyubiquitin chains and, to a lower extent, the formation of 'Lys-48'- and 'Lys-63'-linked polyubiquitin chains. The APC/C complex catalyzes assembly of branched 'Lys-11'-/'Lys-48'-linked branched ubiquitin chains on target proteins.</text>
</comment>
<dbReference type="PANTHER" id="PTHR12830:SF9">
    <property type="entry name" value="ANAPHASE-PROMOTING COMPLEX SUBUNIT 5"/>
    <property type="match status" value="1"/>
</dbReference>
<evidence type="ECO:0000256" key="7">
    <source>
        <dbReference type="ARBA" id="ARBA00031069"/>
    </source>
</evidence>
<dbReference type="InterPro" id="IPR011990">
    <property type="entry name" value="TPR-like_helical_dom_sf"/>
</dbReference>
<comment type="caution">
    <text evidence="11">The sequence shown here is derived from an EMBL/GenBank/DDBJ whole genome shotgun (WGS) entry which is preliminary data.</text>
</comment>
<dbReference type="GO" id="GO:0005680">
    <property type="term" value="C:anaphase-promoting complex"/>
    <property type="evidence" value="ECO:0007669"/>
    <property type="project" value="InterPro"/>
</dbReference>
<keyword evidence="5" id="KW-0833">Ubl conjugation pathway</keyword>
<organism evidence="11 12">
    <name type="scientific">Apophysomyces ossiformis</name>
    <dbReference type="NCBI Taxonomy" id="679940"/>
    <lineage>
        <taxon>Eukaryota</taxon>
        <taxon>Fungi</taxon>
        <taxon>Fungi incertae sedis</taxon>
        <taxon>Mucoromycota</taxon>
        <taxon>Mucoromycotina</taxon>
        <taxon>Mucoromycetes</taxon>
        <taxon>Mucorales</taxon>
        <taxon>Mucorineae</taxon>
        <taxon>Mucoraceae</taxon>
        <taxon>Apophysomyces</taxon>
    </lineage>
</organism>
<dbReference type="GO" id="GO:0051301">
    <property type="term" value="P:cell division"/>
    <property type="evidence" value="ECO:0007669"/>
    <property type="project" value="UniProtKB-KW"/>
</dbReference>
<evidence type="ECO:0000256" key="3">
    <source>
        <dbReference type="ARBA" id="ARBA00022618"/>
    </source>
</evidence>
<evidence type="ECO:0000256" key="2">
    <source>
        <dbReference type="ARBA" id="ARBA00016066"/>
    </source>
</evidence>
<comment type="similarity">
    <text evidence="1">Belongs to the APC5 family.</text>
</comment>
<evidence type="ECO:0000256" key="6">
    <source>
        <dbReference type="ARBA" id="ARBA00023306"/>
    </source>
</evidence>
<accession>A0A8H7BWF9</accession>
<dbReference type="GO" id="GO:0031145">
    <property type="term" value="P:anaphase-promoting complex-dependent catabolic process"/>
    <property type="evidence" value="ECO:0007669"/>
    <property type="project" value="TreeGrafter"/>
</dbReference>
<dbReference type="Pfam" id="PF12862">
    <property type="entry name" value="ANAPC5"/>
    <property type="match status" value="2"/>
</dbReference>
<dbReference type="SUPFAM" id="SSF48452">
    <property type="entry name" value="TPR-like"/>
    <property type="match status" value="1"/>
</dbReference>
<keyword evidence="12" id="KW-1185">Reference proteome</keyword>
<evidence type="ECO:0000256" key="4">
    <source>
        <dbReference type="ARBA" id="ARBA00022776"/>
    </source>
</evidence>
<proteinExistence type="inferred from homology"/>
<gene>
    <name evidence="11" type="primary">ANAPC5</name>
    <name evidence="11" type="ORF">EC973_006413</name>
</gene>
<feature type="domain" description="Anaphase-promoting complex subunit 5" evidence="10">
    <location>
        <begin position="168"/>
        <end position="274"/>
    </location>
</feature>
<keyword evidence="3" id="KW-0132">Cell division</keyword>
<evidence type="ECO:0000313" key="12">
    <source>
        <dbReference type="Proteomes" id="UP000605846"/>
    </source>
</evidence>
<sequence>MMWSIQDSEIQPDPSMEKLRQSLSHFDEPAVLRSLDQVDKHGIFSEFVRRCRIEYLRSSFEQTCRLFEVYRAYVEGTAEEQEIESISVPVPAKRPLSAASEQAPESKKMRPESPVKEPRWVSWHRLEHVFNTQVEMIEKTGDSDVSPALLDNYLNLIQKQAPELAKVHQLRFINYIRTNEYEGALSSLHRFFDYCLSDQDVYVTISSLFRLTYQPYQMLRSPMYQYVLLHLGILETKFGHVQQARLALDEALEVAREANDQNCINEVLRYIKGFGSSIQDPPYIASDDTTEESNVTYLQSLHKIAQAQDMIRCGASPKSVLEAISRSAVQTTAHNVSALTQTQHLMKALIFQYYGVGDLSNVYMDMALATEDGSIDVVEKSCIFAAEKFMASGKYQMALAALEAFKKKHTYLCELSIPWKQTLARLQRKMGRARDTSMQLQVKEQENILALTNPEGVEQAFYALHQQAIELYEQDDPAECLRILEESRTRLETAGYVSALADNSVSQAHVYLEDGDPESAIKMLQHALNLSCKTSDASHYFASILKMAEAYLQLSTPENTAKAIQILEENFPKILGMGAGSLQPALYFVYARALKANGNLKEALHYIEKAIEGYRILGDVGQQQKANTVKIAIHHGIYCARC</sequence>
<evidence type="ECO:0000256" key="1">
    <source>
        <dbReference type="ARBA" id="ARBA00007450"/>
    </source>
</evidence>
<evidence type="ECO:0000313" key="11">
    <source>
        <dbReference type="EMBL" id="KAF7732158.1"/>
    </source>
</evidence>
<dbReference type="Proteomes" id="UP000605846">
    <property type="component" value="Unassembled WGS sequence"/>
</dbReference>
<feature type="region of interest" description="Disordered" evidence="9">
    <location>
        <begin position="94"/>
        <end position="115"/>
    </location>
</feature>
<evidence type="ECO:0000259" key="10">
    <source>
        <dbReference type="Pfam" id="PF12862"/>
    </source>
</evidence>
<dbReference type="OrthoDB" id="2504561at2759"/>
<reference evidence="11" key="1">
    <citation type="submission" date="2020-01" db="EMBL/GenBank/DDBJ databases">
        <title>Genome Sequencing of Three Apophysomyces-Like Fungal Strains Confirms a Novel Fungal Genus in the Mucoromycota with divergent Burkholderia-like Endosymbiotic Bacteria.</title>
        <authorList>
            <person name="Stajich J.E."/>
            <person name="Macias A.M."/>
            <person name="Carter-House D."/>
            <person name="Lovett B."/>
            <person name="Kasson L.R."/>
            <person name="Berry K."/>
            <person name="Grigoriev I."/>
            <person name="Chang Y."/>
            <person name="Spatafora J."/>
            <person name="Kasson M.T."/>
        </authorList>
    </citation>
    <scope>NUCLEOTIDE SEQUENCE</scope>
    <source>
        <strain evidence="11">NRRL A-21654</strain>
    </source>
</reference>
<dbReference type="EMBL" id="JABAYA010000004">
    <property type="protein sequence ID" value="KAF7732158.1"/>
    <property type="molecule type" value="Genomic_DNA"/>
</dbReference>
<name>A0A8H7BWF9_9FUNG</name>